<dbReference type="InterPro" id="IPR029063">
    <property type="entry name" value="SAM-dependent_MTases_sf"/>
</dbReference>
<name>A0A941CX84_9BACI</name>
<dbReference type="EMBL" id="JAGSIE010000027">
    <property type="protein sequence ID" value="MBR7554341.1"/>
    <property type="molecule type" value="Genomic_DNA"/>
</dbReference>
<gene>
    <name evidence="1" type="ORF">KC820_09260</name>
</gene>
<comment type="caution">
    <text evidence="1">The sequence shown here is derived from an EMBL/GenBank/DDBJ whole genome shotgun (WGS) entry which is preliminary data.</text>
</comment>
<dbReference type="GO" id="GO:0160105">
    <property type="term" value="F:tRNA (adenine(22)-N1)-methyltransferase activity"/>
    <property type="evidence" value="ECO:0007669"/>
    <property type="project" value="InterPro"/>
</dbReference>
<dbReference type="Gene3D" id="1.10.287.1890">
    <property type="match status" value="1"/>
</dbReference>
<dbReference type="InterPro" id="IPR006901">
    <property type="entry name" value="TrmK"/>
</dbReference>
<dbReference type="PIRSF" id="PIRSF018637">
    <property type="entry name" value="TrmK"/>
    <property type="match status" value="1"/>
</dbReference>
<protein>
    <submittedName>
        <fullName evidence="1">tRNA (Adenine(22)-N(1))-methyltransferase TrmK</fullName>
    </submittedName>
</protein>
<accession>A0A941CX84</accession>
<reference evidence="1 2" key="1">
    <citation type="submission" date="2021-04" db="EMBL/GenBank/DDBJ databases">
        <title>Allobacillus sp. nov. SKP8-2 isolated from shrimp paste.</title>
        <authorList>
            <person name="Tanasupawat S."/>
            <person name="Yiamsombat S."/>
            <person name="Kanchanasin P."/>
            <person name="Kuncharoen N."/>
        </authorList>
    </citation>
    <scope>NUCLEOTIDE SEQUENCE [LARGE SCALE GENOMIC DNA]</scope>
    <source>
        <strain evidence="1 2">SKP8-2</strain>
    </source>
</reference>
<dbReference type="SUPFAM" id="SSF53335">
    <property type="entry name" value="S-adenosyl-L-methionine-dependent methyltransferases"/>
    <property type="match status" value="1"/>
</dbReference>
<dbReference type="AlphaFoldDB" id="A0A941CX84"/>
<organism evidence="1 2">
    <name type="scientific">Allobacillus saliphilus</name>
    <dbReference type="NCBI Taxonomy" id="2912308"/>
    <lineage>
        <taxon>Bacteria</taxon>
        <taxon>Bacillati</taxon>
        <taxon>Bacillota</taxon>
        <taxon>Bacilli</taxon>
        <taxon>Bacillales</taxon>
        <taxon>Bacillaceae</taxon>
        <taxon>Allobacillus</taxon>
    </lineage>
</organism>
<dbReference type="Proteomes" id="UP000675431">
    <property type="component" value="Unassembled WGS sequence"/>
</dbReference>
<dbReference type="PANTHER" id="PTHR38451:SF1">
    <property type="entry name" value="TRNA (ADENINE(22)-N(1))-METHYLTRANSFERASE"/>
    <property type="match status" value="1"/>
</dbReference>
<dbReference type="RefSeq" id="WP_212370454.1">
    <property type="nucleotide sequence ID" value="NZ_JAGSIE010000027.1"/>
</dbReference>
<dbReference type="Gene3D" id="3.40.50.150">
    <property type="entry name" value="Vaccinia Virus protein VP39"/>
    <property type="match status" value="1"/>
</dbReference>
<dbReference type="Pfam" id="PF04816">
    <property type="entry name" value="TrmK"/>
    <property type="match status" value="1"/>
</dbReference>
<proteinExistence type="predicted"/>
<dbReference type="PANTHER" id="PTHR38451">
    <property type="entry name" value="TRNA (ADENINE(22)-N(1))-METHYLTRANSFERASE"/>
    <property type="match status" value="1"/>
</dbReference>
<evidence type="ECO:0000313" key="1">
    <source>
        <dbReference type="EMBL" id="MBR7554341.1"/>
    </source>
</evidence>
<keyword evidence="2" id="KW-1185">Reference proteome</keyword>
<sequence length="231" mass="26574">MRAVELSNRLKQVIEFLPEDVRKFADIGSDHAYLPCAVCLERPHVQAIACEVNRGPYESAQSQVNKMNLQDRIDVRLGNGLEVIEPNEVDTIVIAGMGGSLIRSILENHPEKLEGVTRLILQPNIDASSIREFSLNYGYQLIAERIINDEGYIYEVLVLEKSDQAQQLTDKEIYLGPFLMKEKNSAFKEKWQHVLEKKQKIIEQIKQAKNPDQNKINLFEQQKSWIKEELQ</sequence>
<evidence type="ECO:0000313" key="2">
    <source>
        <dbReference type="Proteomes" id="UP000675431"/>
    </source>
</evidence>